<proteinExistence type="predicted"/>
<keyword evidence="4" id="KW-1185">Reference proteome</keyword>
<evidence type="ECO:0000313" key="4">
    <source>
        <dbReference type="Proteomes" id="UP000298602"/>
    </source>
</evidence>
<sequence>MAKGIKNKVAIIGMGCTKFGELWDKSASDLIVDAYKEAMEDAGIEKKHIDAAWFSSCVDEVNVGKGGFPLARTLKLPFLPVTRTENFCASGTEAFRGACYAVASGACDIALALGVEKLKDTGYGGLPDFGQLMGVERRVIGPNLTAPGAFAMMATKYFNRYGLSPEEGKRVLAHISSKSHHNGTLCPKAHLRREVSIEQIMKAPMIAWPLGLFDCCGVSDGAAAAIVVRADMAKDFRKDPIYVKALQIAITSGEEEGYRSWDGAHVEPTCRAAIRAYEEAGITNPREEISMMDVHDCFSITELVTYEDLQISPRGKAREDVEAGFFDLDGKIPCQTDGGLKCFGHPIGASGLRMLYEEYQQLQGKAGERQVKNPRIGLTHNLGGFPHMSVCSVAIVGNEL</sequence>
<evidence type="ECO:0000259" key="2">
    <source>
        <dbReference type="Pfam" id="PF22691"/>
    </source>
</evidence>
<dbReference type="InterPro" id="IPR016039">
    <property type="entry name" value="Thiolase-like"/>
</dbReference>
<dbReference type="PIRSF" id="PIRSF000429">
    <property type="entry name" value="Ac-CoA_Ac_transf"/>
    <property type="match status" value="1"/>
</dbReference>
<accession>A0A4P8L7L2</accession>
<dbReference type="InterPro" id="IPR002155">
    <property type="entry name" value="Thiolase"/>
</dbReference>
<dbReference type="KEGG" id="dax:FDQ92_13940"/>
<dbReference type="AlphaFoldDB" id="A0A4P8L7L2"/>
<dbReference type="PANTHER" id="PTHR42870">
    <property type="entry name" value="ACETYL-COA C-ACETYLTRANSFERASE"/>
    <property type="match status" value="1"/>
</dbReference>
<dbReference type="InterPro" id="IPR020616">
    <property type="entry name" value="Thiolase_N"/>
</dbReference>
<feature type="domain" description="Thiolase C-terminal" evidence="2">
    <location>
        <begin position="266"/>
        <end position="392"/>
    </location>
</feature>
<dbReference type="EMBL" id="CP040098">
    <property type="protein sequence ID" value="QCQ23175.1"/>
    <property type="molecule type" value="Genomic_DNA"/>
</dbReference>
<protein>
    <submittedName>
        <fullName evidence="3">Acetyl-CoA acetyltransferase</fullName>
    </submittedName>
</protein>
<feature type="domain" description="Thiolase N-terminal" evidence="1">
    <location>
        <begin position="9"/>
        <end position="230"/>
    </location>
</feature>
<reference evidence="3 4" key="1">
    <citation type="submission" date="2019-05" db="EMBL/GenBank/DDBJ databases">
        <title>The Complete Genome Sequence of the n-alkane-degrading Desulfoglaeba alkanexedens ALDC reveals multiple alkylsuccinate synthase gene clusters.</title>
        <authorList>
            <person name="Callaghan A.V."/>
            <person name="Davidova I.A."/>
            <person name="Duncan K.E."/>
            <person name="Morris B."/>
            <person name="McInerney M.J."/>
        </authorList>
    </citation>
    <scope>NUCLEOTIDE SEQUENCE [LARGE SCALE GENOMIC DNA]</scope>
    <source>
        <strain evidence="3 4">ALDC</strain>
    </source>
</reference>
<keyword evidence="3" id="KW-0808">Transferase</keyword>
<evidence type="ECO:0000313" key="3">
    <source>
        <dbReference type="EMBL" id="QCQ23175.1"/>
    </source>
</evidence>
<dbReference type="Proteomes" id="UP000298602">
    <property type="component" value="Chromosome"/>
</dbReference>
<dbReference type="OrthoDB" id="9785768at2"/>
<dbReference type="PANTHER" id="PTHR42870:SF1">
    <property type="entry name" value="NON-SPECIFIC LIPID-TRANSFER PROTEIN-LIKE 2"/>
    <property type="match status" value="1"/>
</dbReference>
<dbReference type="Pfam" id="PF22691">
    <property type="entry name" value="Thiolase_C_1"/>
    <property type="match status" value="1"/>
</dbReference>
<evidence type="ECO:0000259" key="1">
    <source>
        <dbReference type="Pfam" id="PF00108"/>
    </source>
</evidence>
<dbReference type="Gene3D" id="3.40.47.10">
    <property type="match status" value="1"/>
</dbReference>
<reference evidence="3 4" key="2">
    <citation type="submission" date="2019-05" db="EMBL/GenBank/DDBJ databases">
        <authorList>
            <person name="Suflita J.M."/>
            <person name="Marks C.R."/>
        </authorList>
    </citation>
    <scope>NUCLEOTIDE SEQUENCE [LARGE SCALE GENOMIC DNA]</scope>
    <source>
        <strain evidence="3 4">ALDC</strain>
    </source>
</reference>
<dbReference type="NCBIfam" id="NF004810">
    <property type="entry name" value="PRK06157.1"/>
    <property type="match status" value="1"/>
</dbReference>
<dbReference type="CDD" id="cd00829">
    <property type="entry name" value="SCP-x_thiolase"/>
    <property type="match status" value="1"/>
</dbReference>
<name>A0A4P8L7L2_9BACT</name>
<dbReference type="RefSeq" id="WP_137425455.1">
    <property type="nucleotide sequence ID" value="NZ_CP040098.1"/>
</dbReference>
<organism evidence="3 4">
    <name type="scientific">Desulfoglaeba alkanexedens ALDC</name>
    <dbReference type="NCBI Taxonomy" id="980445"/>
    <lineage>
        <taxon>Bacteria</taxon>
        <taxon>Pseudomonadati</taxon>
        <taxon>Thermodesulfobacteriota</taxon>
        <taxon>Syntrophobacteria</taxon>
        <taxon>Syntrophobacterales</taxon>
        <taxon>Syntrophobacteraceae</taxon>
        <taxon>Desulfoglaeba</taxon>
    </lineage>
</organism>
<dbReference type="GO" id="GO:0003988">
    <property type="term" value="F:acetyl-CoA C-acyltransferase activity"/>
    <property type="evidence" value="ECO:0007669"/>
    <property type="project" value="UniProtKB-ARBA"/>
</dbReference>
<dbReference type="SUPFAM" id="SSF53901">
    <property type="entry name" value="Thiolase-like"/>
    <property type="match status" value="2"/>
</dbReference>
<dbReference type="Pfam" id="PF00108">
    <property type="entry name" value="Thiolase_N"/>
    <property type="match status" value="1"/>
</dbReference>
<gene>
    <name evidence="3" type="ORF">FDQ92_13940</name>
</gene>
<dbReference type="InterPro" id="IPR055140">
    <property type="entry name" value="Thiolase_C_2"/>
</dbReference>